<protein>
    <submittedName>
        <fullName evidence="8">MFS transporter</fullName>
    </submittedName>
</protein>
<dbReference type="RefSeq" id="WP_126990549.1">
    <property type="nucleotide sequence ID" value="NZ_JTFC01000031.1"/>
</dbReference>
<feature type="transmembrane region" description="Helical" evidence="6">
    <location>
        <begin position="53"/>
        <end position="76"/>
    </location>
</feature>
<dbReference type="SUPFAM" id="SSF103473">
    <property type="entry name" value="MFS general substrate transporter"/>
    <property type="match status" value="1"/>
</dbReference>
<feature type="transmembrane region" description="Helical" evidence="6">
    <location>
        <begin position="117"/>
        <end position="135"/>
    </location>
</feature>
<dbReference type="PRINTS" id="PR01036">
    <property type="entry name" value="TCRTETB"/>
</dbReference>
<dbReference type="InterPro" id="IPR020846">
    <property type="entry name" value="MFS_dom"/>
</dbReference>
<feature type="transmembrane region" description="Helical" evidence="6">
    <location>
        <begin position="374"/>
        <end position="398"/>
    </location>
</feature>
<dbReference type="AlphaFoldDB" id="A0A433RSB6"/>
<feature type="transmembrane region" description="Helical" evidence="6">
    <location>
        <begin position="405"/>
        <end position="425"/>
    </location>
</feature>
<feature type="transmembrane region" description="Helical" evidence="6">
    <location>
        <begin position="251"/>
        <end position="270"/>
    </location>
</feature>
<organism evidence="8 9">
    <name type="scientific">Candidatus Kurthia intestinigallinarum</name>
    <dbReference type="NCBI Taxonomy" id="1562256"/>
    <lineage>
        <taxon>Bacteria</taxon>
        <taxon>Bacillati</taxon>
        <taxon>Bacillota</taxon>
        <taxon>Bacilli</taxon>
        <taxon>Bacillales</taxon>
        <taxon>Caryophanaceae</taxon>
        <taxon>Kurthia</taxon>
    </lineage>
</organism>
<evidence type="ECO:0000313" key="8">
    <source>
        <dbReference type="EMBL" id="RUS55053.1"/>
    </source>
</evidence>
<dbReference type="EMBL" id="JTFC01000031">
    <property type="protein sequence ID" value="RUS55053.1"/>
    <property type="molecule type" value="Genomic_DNA"/>
</dbReference>
<proteinExistence type="predicted"/>
<dbReference type="Proteomes" id="UP000288623">
    <property type="component" value="Unassembled WGS sequence"/>
</dbReference>
<evidence type="ECO:0000259" key="7">
    <source>
        <dbReference type="PROSITE" id="PS50850"/>
    </source>
</evidence>
<feature type="transmembrane region" description="Helical" evidence="6">
    <location>
        <begin position="282"/>
        <end position="309"/>
    </location>
</feature>
<dbReference type="OrthoDB" id="9787026at2"/>
<name>A0A433RSB6_9BACL</name>
<dbReference type="Gene3D" id="1.20.1250.20">
    <property type="entry name" value="MFS general substrate transporter like domains"/>
    <property type="match status" value="1"/>
</dbReference>
<feature type="transmembrane region" description="Helical" evidence="6">
    <location>
        <begin position="174"/>
        <end position="192"/>
    </location>
</feature>
<accession>A0A433RSB6</accession>
<evidence type="ECO:0000256" key="1">
    <source>
        <dbReference type="ARBA" id="ARBA00004651"/>
    </source>
</evidence>
<dbReference type="GO" id="GO:0046943">
    <property type="term" value="F:carboxylic acid transmembrane transporter activity"/>
    <property type="evidence" value="ECO:0007669"/>
    <property type="project" value="TreeGrafter"/>
</dbReference>
<feature type="transmembrane region" description="Helical" evidence="6">
    <location>
        <begin position="321"/>
        <end position="354"/>
    </location>
</feature>
<dbReference type="InterPro" id="IPR036259">
    <property type="entry name" value="MFS_trans_sf"/>
</dbReference>
<evidence type="ECO:0000256" key="2">
    <source>
        <dbReference type="ARBA" id="ARBA00022448"/>
    </source>
</evidence>
<evidence type="ECO:0000256" key="5">
    <source>
        <dbReference type="ARBA" id="ARBA00023136"/>
    </source>
</evidence>
<dbReference type="GO" id="GO:0005886">
    <property type="term" value="C:plasma membrane"/>
    <property type="evidence" value="ECO:0007669"/>
    <property type="project" value="UniProtKB-SubCell"/>
</dbReference>
<keyword evidence="3 6" id="KW-0812">Transmembrane</keyword>
<dbReference type="PROSITE" id="PS00217">
    <property type="entry name" value="SUGAR_TRANSPORT_2"/>
    <property type="match status" value="1"/>
</dbReference>
<evidence type="ECO:0000256" key="4">
    <source>
        <dbReference type="ARBA" id="ARBA00022989"/>
    </source>
</evidence>
<feature type="domain" description="Major facilitator superfamily (MFS) profile" evidence="7">
    <location>
        <begin position="22"/>
        <end position="430"/>
    </location>
</feature>
<comment type="subcellular location">
    <subcellularLocation>
        <location evidence="1">Cell membrane</location>
        <topology evidence="1">Multi-pass membrane protein</topology>
    </subcellularLocation>
</comment>
<dbReference type="Pfam" id="PF07690">
    <property type="entry name" value="MFS_1"/>
    <property type="match status" value="1"/>
</dbReference>
<dbReference type="PANTHER" id="PTHR23508:SF10">
    <property type="entry name" value="CARBOXYLIC ACID TRANSPORTER PROTEIN HOMOLOG"/>
    <property type="match status" value="1"/>
</dbReference>
<dbReference type="InterPro" id="IPR005829">
    <property type="entry name" value="Sugar_transporter_CS"/>
</dbReference>
<feature type="transmembrane region" description="Helical" evidence="6">
    <location>
        <begin position="147"/>
        <end position="168"/>
    </location>
</feature>
<dbReference type="PROSITE" id="PS50850">
    <property type="entry name" value="MFS"/>
    <property type="match status" value="1"/>
</dbReference>
<keyword evidence="9" id="KW-1185">Reference proteome</keyword>
<keyword evidence="2" id="KW-0813">Transport</keyword>
<dbReference type="PANTHER" id="PTHR23508">
    <property type="entry name" value="CARBOXYLIC ACID TRANSPORTER PROTEIN HOMOLOG"/>
    <property type="match status" value="1"/>
</dbReference>
<evidence type="ECO:0000313" key="9">
    <source>
        <dbReference type="Proteomes" id="UP000288623"/>
    </source>
</evidence>
<reference evidence="8 9" key="1">
    <citation type="submission" date="2014-11" db="EMBL/GenBank/DDBJ databases">
        <title>Genome sequence and analysis of novel Kurthia sp.</title>
        <authorList>
            <person name="Lawson J.N."/>
            <person name="Gonzalez J.E."/>
            <person name="Rinauldi L."/>
            <person name="Xuan Z."/>
            <person name="Firman A."/>
            <person name="Shaddox L."/>
            <person name="Trudeau A."/>
            <person name="Shah S."/>
            <person name="Reiman D."/>
        </authorList>
    </citation>
    <scope>NUCLEOTIDE SEQUENCE [LARGE SCALE GENOMIC DNA]</scope>
    <source>
        <strain evidence="8 9">3B1D</strain>
    </source>
</reference>
<keyword evidence="5 6" id="KW-0472">Membrane</keyword>
<evidence type="ECO:0000256" key="6">
    <source>
        <dbReference type="SAM" id="Phobius"/>
    </source>
</evidence>
<feature type="transmembrane region" description="Helical" evidence="6">
    <location>
        <begin position="20"/>
        <end position="47"/>
    </location>
</feature>
<dbReference type="InterPro" id="IPR011701">
    <property type="entry name" value="MFS"/>
</dbReference>
<sequence length="433" mass="46808">MQMVSVEEVIEKSRVSRVHLTILAWTMFLILFDGYDLSVLGVVIPVLHEEWGISVATLGLVASLTLVGSLIGAFMAGVMADKLGRKKVLVYCVVLFSVFTLCNALATSIPFFAICRFIAGIGLGGIPPLVVALTAEYAPRKMRNRFVGIMFSGYSLGGILVALLGMYMMPHFGWQSLFIVGALPLIVLPWMIKSLPESLPFLAQSEPEKMRAIVQKMNPDFALEEDVQWHTKQPQKKQPLRALFTAGRARITLSFWVICFMGLLLVYGLSTWLPQLMRAQGYGITSSISFLCALNIGAIIGSVIGGLVADRFGSRIVQTTLYSLGAVCLVLLMCHFSMPVLYVLVAISGAASIGAQNLNNACNASYYDASCRGAALGAALSVGRLGAIVGPLIGGYLLAANVANYWNYLLFAIPACIAAVMYLVLPKQTKDDE</sequence>
<evidence type="ECO:0000256" key="3">
    <source>
        <dbReference type="ARBA" id="ARBA00022692"/>
    </source>
</evidence>
<dbReference type="CDD" id="cd17365">
    <property type="entry name" value="MFS_PcaK_like"/>
    <property type="match status" value="1"/>
</dbReference>
<keyword evidence="4 6" id="KW-1133">Transmembrane helix</keyword>
<gene>
    <name evidence="8" type="ORF">QI30_08765</name>
</gene>
<feature type="transmembrane region" description="Helical" evidence="6">
    <location>
        <begin position="88"/>
        <end position="111"/>
    </location>
</feature>
<comment type="caution">
    <text evidence="8">The sequence shown here is derived from an EMBL/GenBank/DDBJ whole genome shotgun (WGS) entry which is preliminary data.</text>
</comment>